<comment type="caution">
    <text evidence="1">The sequence shown here is derived from an EMBL/GenBank/DDBJ whole genome shotgun (WGS) entry which is preliminary data.</text>
</comment>
<evidence type="ECO:0000313" key="1">
    <source>
        <dbReference type="EMBL" id="KAL0337763.1"/>
    </source>
</evidence>
<accession>A0AAW2N449</accession>
<protein>
    <submittedName>
        <fullName evidence="1">Uncharacterized protein</fullName>
    </submittedName>
</protein>
<name>A0AAW2N449_9LAMI</name>
<dbReference type="AlphaFoldDB" id="A0AAW2N449"/>
<gene>
    <name evidence="1" type="ORF">Scaly_2051400</name>
</gene>
<dbReference type="EMBL" id="JACGWM010000012">
    <property type="protein sequence ID" value="KAL0337763.1"/>
    <property type="molecule type" value="Genomic_DNA"/>
</dbReference>
<reference evidence="1" key="2">
    <citation type="journal article" date="2024" name="Plant">
        <title>Genomic evolution and insights into agronomic trait innovations of Sesamum species.</title>
        <authorList>
            <person name="Miao H."/>
            <person name="Wang L."/>
            <person name="Qu L."/>
            <person name="Liu H."/>
            <person name="Sun Y."/>
            <person name="Le M."/>
            <person name="Wang Q."/>
            <person name="Wei S."/>
            <person name="Zheng Y."/>
            <person name="Lin W."/>
            <person name="Duan Y."/>
            <person name="Cao H."/>
            <person name="Xiong S."/>
            <person name="Wang X."/>
            <person name="Wei L."/>
            <person name="Li C."/>
            <person name="Ma Q."/>
            <person name="Ju M."/>
            <person name="Zhao R."/>
            <person name="Li G."/>
            <person name="Mu C."/>
            <person name="Tian Q."/>
            <person name="Mei H."/>
            <person name="Zhang T."/>
            <person name="Gao T."/>
            <person name="Zhang H."/>
        </authorList>
    </citation>
    <scope>NUCLEOTIDE SEQUENCE</scope>
    <source>
        <strain evidence="1">KEN8</strain>
    </source>
</reference>
<proteinExistence type="predicted"/>
<reference evidence="1" key="1">
    <citation type="submission" date="2020-06" db="EMBL/GenBank/DDBJ databases">
        <authorList>
            <person name="Li T."/>
            <person name="Hu X."/>
            <person name="Zhang T."/>
            <person name="Song X."/>
            <person name="Zhang H."/>
            <person name="Dai N."/>
            <person name="Sheng W."/>
            <person name="Hou X."/>
            <person name="Wei L."/>
        </authorList>
    </citation>
    <scope>NUCLEOTIDE SEQUENCE</scope>
    <source>
        <strain evidence="1">KEN8</strain>
        <tissue evidence="1">Leaf</tissue>
    </source>
</reference>
<organism evidence="1">
    <name type="scientific">Sesamum calycinum</name>
    <dbReference type="NCBI Taxonomy" id="2727403"/>
    <lineage>
        <taxon>Eukaryota</taxon>
        <taxon>Viridiplantae</taxon>
        <taxon>Streptophyta</taxon>
        <taxon>Embryophyta</taxon>
        <taxon>Tracheophyta</taxon>
        <taxon>Spermatophyta</taxon>
        <taxon>Magnoliopsida</taxon>
        <taxon>eudicotyledons</taxon>
        <taxon>Gunneridae</taxon>
        <taxon>Pentapetalae</taxon>
        <taxon>asterids</taxon>
        <taxon>lamiids</taxon>
        <taxon>Lamiales</taxon>
        <taxon>Pedaliaceae</taxon>
        <taxon>Sesamum</taxon>
    </lineage>
</organism>
<sequence>MNLSKDGLKMGRNMGCLPVSVASYLVSDIVQKQAFRINSGIKLKVWDANLWNQRIWIVQIFGTKESGFWKPEKTWIQSISTDEVRLLLKKFVSSYTFALKPDCAFASILYGGSKVDDDALQHATDVVNIVLKEAFTIDQNRLRWEKLRERCETFSYLINRQEIHWDRWDNKIHAPSAFWEQVFQVYSIAKAYEHFGEPNFSARRAMFQSPTLPNASVSGDRASSSHQSVKHEVVYVDDDDNSNEVVEVSSGSEEL</sequence>